<evidence type="ECO:0000313" key="2">
    <source>
        <dbReference type="Proteomes" id="UP001552299"/>
    </source>
</evidence>
<dbReference type="Proteomes" id="UP001552299">
    <property type="component" value="Unassembled WGS sequence"/>
</dbReference>
<evidence type="ECO:0000313" key="1">
    <source>
        <dbReference type="EMBL" id="KAL0915663.1"/>
    </source>
</evidence>
<accession>A0ABD0US04</accession>
<proteinExistence type="predicted"/>
<reference evidence="1 2" key="1">
    <citation type="journal article" date="2024" name="Plant Biotechnol. J.">
        <title>Dendrobium thyrsiflorum genome and its molecular insights into genes involved in important horticultural traits.</title>
        <authorList>
            <person name="Chen B."/>
            <person name="Wang J.Y."/>
            <person name="Zheng P.J."/>
            <person name="Li K.L."/>
            <person name="Liang Y.M."/>
            <person name="Chen X.F."/>
            <person name="Zhang C."/>
            <person name="Zhao X."/>
            <person name="He X."/>
            <person name="Zhang G.Q."/>
            <person name="Liu Z.J."/>
            <person name="Xu Q."/>
        </authorList>
    </citation>
    <scope>NUCLEOTIDE SEQUENCE [LARGE SCALE GENOMIC DNA]</scope>
    <source>
        <strain evidence="1">GZMU011</strain>
    </source>
</reference>
<keyword evidence="2" id="KW-1185">Reference proteome</keyword>
<dbReference type="AlphaFoldDB" id="A0ABD0US04"/>
<organism evidence="1 2">
    <name type="scientific">Dendrobium thyrsiflorum</name>
    <name type="common">Pinecone-like raceme dendrobium</name>
    <name type="synonym">Orchid</name>
    <dbReference type="NCBI Taxonomy" id="117978"/>
    <lineage>
        <taxon>Eukaryota</taxon>
        <taxon>Viridiplantae</taxon>
        <taxon>Streptophyta</taxon>
        <taxon>Embryophyta</taxon>
        <taxon>Tracheophyta</taxon>
        <taxon>Spermatophyta</taxon>
        <taxon>Magnoliopsida</taxon>
        <taxon>Liliopsida</taxon>
        <taxon>Asparagales</taxon>
        <taxon>Orchidaceae</taxon>
        <taxon>Epidendroideae</taxon>
        <taxon>Malaxideae</taxon>
        <taxon>Dendrobiinae</taxon>
        <taxon>Dendrobium</taxon>
    </lineage>
</organism>
<dbReference type="EMBL" id="JANQDX010000012">
    <property type="protein sequence ID" value="KAL0915663.1"/>
    <property type="molecule type" value="Genomic_DNA"/>
</dbReference>
<name>A0ABD0US04_DENTH</name>
<protein>
    <submittedName>
        <fullName evidence="1">Uncharacterized protein</fullName>
    </submittedName>
</protein>
<sequence length="175" mass="18849">MAGSIGVLGLAQTCTVWVNLGSTQVKPGVDLGRGGEPRAGAPNAGVGWAQLCLRWKMTQRANGLGLKYLKIPLGRVSRPWSLALEYGFGSWVKLELRCRTRQLTSDWDEETGFSWQNNVINTGSTGATNQFGGLEFSADTVRATTILVYNVDSKGPIGRLLSARTTICHAHLLAS</sequence>
<comment type="caution">
    <text evidence="1">The sequence shown here is derived from an EMBL/GenBank/DDBJ whole genome shotgun (WGS) entry which is preliminary data.</text>
</comment>
<gene>
    <name evidence="1" type="ORF">M5K25_016096</name>
</gene>